<dbReference type="RefSeq" id="WP_177099861.1">
    <property type="nucleotide sequence ID" value="NZ_JACAQB010000003.1"/>
</dbReference>
<feature type="transmembrane region" description="Helical" evidence="1">
    <location>
        <begin position="23"/>
        <end position="49"/>
    </location>
</feature>
<reference evidence="2 3" key="1">
    <citation type="submission" date="2020-04" db="EMBL/GenBank/DDBJ databases">
        <title>Molecular characterization of pseudomonads from Agaricus bisporus reveal novel blotch 2 pathogens in Western Europe.</title>
        <authorList>
            <person name="Taparia T."/>
            <person name="Krijger M."/>
            <person name="Haynes E."/>
            <person name="Elpinstone J.G."/>
            <person name="Noble R."/>
            <person name="Van Der Wolf J."/>
        </authorList>
    </citation>
    <scope>NUCLEOTIDE SEQUENCE [LARGE SCALE GENOMIC DNA]</scope>
    <source>
        <strain evidence="2 3">H7001</strain>
    </source>
</reference>
<keyword evidence="1" id="KW-1133">Transmembrane helix</keyword>
<feature type="transmembrane region" description="Helical" evidence="1">
    <location>
        <begin position="61"/>
        <end position="81"/>
    </location>
</feature>
<accession>A0A7Y7X7M4</accession>
<protein>
    <submittedName>
        <fullName evidence="2">Uncharacterized protein</fullName>
    </submittedName>
</protein>
<keyword evidence="1" id="KW-0472">Membrane</keyword>
<dbReference type="AlphaFoldDB" id="A0A7Y7X7M4"/>
<evidence type="ECO:0000313" key="3">
    <source>
        <dbReference type="Proteomes" id="UP000539985"/>
    </source>
</evidence>
<comment type="caution">
    <text evidence="2">The sequence shown here is derived from an EMBL/GenBank/DDBJ whole genome shotgun (WGS) entry which is preliminary data.</text>
</comment>
<gene>
    <name evidence="2" type="ORF">HX882_02755</name>
</gene>
<evidence type="ECO:0000256" key="1">
    <source>
        <dbReference type="SAM" id="Phobius"/>
    </source>
</evidence>
<name>A0A7Y7X7M4_9PSED</name>
<keyword evidence="1" id="KW-0812">Transmembrane</keyword>
<feature type="transmembrane region" description="Helical" evidence="1">
    <location>
        <begin position="102"/>
        <end position="120"/>
    </location>
</feature>
<proteinExistence type="predicted"/>
<dbReference type="Proteomes" id="UP000539985">
    <property type="component" value="Unassembled WGS sequence"/>
</dbReference>
<dbReference type="EMBL" id="JACAQB010000003">
    <property type="protein sequence ID" value="NWB94808.1"/>
    <property type="molecule type" value="Genomic_DNA"/>
</dbReference>
<organism evidence="2 3">
    <name type="scientific">Pseudomonas gingeri</name>
    <dbReference type="NCBI Taxonomy" id="117681"/>
    <lineage>
        <taxon>Bacteria</taxon>
        <taxon>Pseudomonadati</taxon>
        <taxon>Pseudomonadota</taxon>
        <taxon>Gammaproteobacteria</taxon>
        <taxon>Pseudomonadales</taxon>
        <taxon>Pseudomonadaceae</taxon>
        <taxon>Pseudomonas</taxon>
    </lineage>
</organism>
<sequence length="126" mass="14440">MTDIQTPAATVNRSLPRRIGQGMLICLAILVTLTALVLLLNAVFLGLFNNIQQWQEWRADHYWHLLAWRLTLYTVLAVTWFKLKTHLSKSELQQSHKRLLKVEIMVVLLALLIEVSKMLLQPGGVL</sequence>
<evidence type="ECO:0000313" key="2">
    <source>
        <dbReference type="EMBL" id="NWB94808.1"/>
    </source>
</evidence>